<dbReference type="EMBL" id="BAABAS010000015">
    <property type="protein sequence ID" value="GAA4235566.1"/>
    <property type="molecule type" value="Genomic_DNA"/>
</dbReference>
<organism evidence="3 4">
    <name type="scientific">Actinomadura meridiana</name>
    <dbReference type="NCBI Taxonomy" id="559626"/>
    <lineage>
        <taxon>Bacteria</taxon>
        <taxon>Bacillati</taxon>
        <taxon>Actinomycetota</taxon>
        <taxon>Actinomycetes</taxon>
        <taxon>Streptosporangiales</taxon>
        <taxon>Thermomonosporaceae</taxon>
        <taxon>Actinomadura</taxon>
    </lineage>
</organism>
<dbReference type="PRINTS" id="PR01217">
    <property type="entry name" value="PRICHEXTENSN"/>
</dbReference>
<evidence type="ECO:0000256" key="1">
    <source>
        <dbReference type="SAM" id="MobiDB-lite"/>
    </source>
</evidence>
<gene>
    <name evidence="3" type="ORF">GCM10022254_43080</name>
</gene>
<proteinExistence type="predicted"/>
<feature type="transmembrane region" description="Helical" evidence="2">
    <location>
        <begin position="48"/>
        <end position="64"/>
    </location>
</feature>
<keyword evidence="2" id="KW-0472">Membrane</keyword>
<reference evidence="4" key="1">
    <citation type="journal article" date="2019" name="Int. J. Syst. Evol. Microbiol.">
        <title>The Global Catalogue of Microorganisms (GCM) 10K type strain sequencing project: providing services to taxonomists for standard genome sequencing and annotation.</title>
        <authorList>
            <consortium name="The Broad Institute Genomics Platform"/>
            <consortium name="The Broad Institute Genome Sequencing Center for Infectious Disease"/>
            <person name="Wu L."/>
            <person name="Ma J."/>
        </authorList>
    </citation>
    <scope>NUCLEOTIDE SEQUENCE [LARGE SCALE GENOMIC DNA]</scope>
    <source>
        <strain evidence="4">JCM 17440</strain>
    </source>
</reference>
<accession>A0ABP8C8J8</accession>
<keyword evidence="2" id="KW-1133">Transmembrane helix</keyword>
<evidence type="ECO:0000313" key="3">
    <source>
        <dbReference type="EMBL" id="GAA4235566.1"/>
    </source>
</evidence>
<feature type="compositionally biased region" description="Pro residues" evidence="1">
    <location>
        <begin position="148"/>
        <end position="160"/>
    </location>
</feature>
<sequence length="250" mass="25490">MSNGARHGLGVVIGLLVTPVIAMCLMYGTSKLTRFVQIMAGDSGERWAAAGVLLIAAVLVGLVAGTRVSPLASLIPGAAFAVVGFLWVAAPRWSFENSPRDLLTGETRNGYLIVAPSGFLLVLGIGLLVASVAPSRWQARVPATPRYGGPPPAPMGPPPLYGGAPAPMGAPHQLQPPQAPPSPSPSSSPSPWQGTPQYGPGPGASNPPPLPSSPSSSPSPAPAEQPRASGSGSDDDDEPGEWTRMYGGNR</sequence>
<keyword evidence="2" id="KW-0812">Transmembrane</keyword>
<protein>
    <submittedName>
        <fullName evidence="3">Uncharacterized protein</fullName>
    </submittedName>
</protein>
<feature type="transmembrane region" description="Helical" evidence="2">
    <location>
        <begin position="110"/>
        <end position="130"/>
    </location>
</feature>
<feature type="transmembrane region" description="Helical" evidence="2">
    <location>
        <begin position="7"/>
        <end position="28"/>
    </location>
</feature>
<dbReference type="Proteomes" id="UP001501710">
    <property type="component" value="Unassembled WGS sequence"/>
</dbReference>
<feature type="compositionally biased region" description="Low complexity" evidence="1">
    <location>
        <begin position="161"/>
        <end position="176"/>
    </location>
</feature>
<dbReference type="RefSeq" id="WP_344899372.1">
    <property type="nucleotide sequence ID" value="NZ_BAABAS010000015.1"/>
</dbReference>
<feature type="compositionally biased region" description="Pro residues" evidence="1">
    <location>
        <begin position="177"/>
        <end position="188"/>
    </location>
</feature>
<evidence type="ECO:0000313" key="4">
    <source>
        <dbReference type="Proteomes" id="UP001501710"/>
    </source>
</evidence>
<keyword evidence="4" id="KW-1185">Reference proteome</keyword>
<feature type="transmembrane region" description="Helical" evidence="2">
    <location>
        <begin position="71"/>
        <end position="90"/>
    </location>
</feature>
<comment type="caution">
    <text evidence="3">The sequence shown here is derived from an EMBL/GenBank/DDBJ whole genome shotgun (WGS) entry which is preliminary data.</text>
</comment>
<feature type="region of interest" description="Disordered" evidence="1">
    <location>
        <begin position="142"/>
        <end position="250"/>
    </location>
</feature>
<evidence type="ECO:0000256" key="2">
    <source>
        <dbReference type="SAM" id="Phobius"/>
    </source>
</evidence>
<name>A0ABP8C8J8_9ACTN</name>
<feature type="compositionally biased region" description="Pro residues" evidence="1">
    <location>
        <begin position="205"/>
        <end position="223"/>
    </location>
</feature>